<feature type="non-terminal residue" evidence="3">
    <location>
        <position position="132"/>
    </location>
</feature>
<reference evidence="3" key="1">
    <citation type="submission" date="2008-08" db="EMBL/GenBank/DDBJ databases">
        <title>Nucleotide Diversity and Divergence in the Loblolly Pine Gene Space.</title>
        <authorList>
            <person name="Neale D.B."/>
            <person name="Wegrzyn J.L."/>
            <person name="Lee J.M."/>
            <person name="Eckert A.J."/>
            <person name="Liechty J.D."/>
            <person name="Stevens K.A."/>
            <person name="Langley C.H."/>
        </authorList>
    </citation>
    <scope>NUCLEOTIDE SEQUENCE</scope>
    <source>
        <strain evidence="3">5673</strain>
        <tissue evidence="3">Megagametophyte</tissue>
    </source>
</reference>
<sequence length="132" mass="14227">IFPVNARMKTDPPLPEGFYGNGINLACAKTTAGELLTKPLSFAVRLINEAKMAVNDEYVRSAIDLMELRGRPHFTMVGSFFVSDLTNMGFRDVDFGWGKAAYGGPPIRGLGVVPGIISFFIAVRNTSGVDGV</sequence>
<protein>
    <recommendedName>
        <fullName evidence="4">Benzyl alcohol O-benzoyltransferase</fullName>
    </recommendedName>
</protein>
<organism evidence="3">
    <name type="scientific">Pinus taeda</name>
    <name type="common">Loblolly pine</name>
    <dbReference type="NCBI Taxonomy" id="3352"/>
    <lineage>
        <taxon>Eukaryota</taxon>
        <taxon>Viridiplantae</taxon>
        <taxon>Streptophyta</taxon>
        <taxon>Embryophyta</taxon>
        <taxon>Tracheophyta</taxon>
        <taxon>Spermatophyta</taxon>
        <taxon>Pinopsida</taxon>
        <taxon>Pinidae</taxon>
        <taxon>Conifers I</taxon>
        <taxon>Pinales</taxon>
        <taxon>Pinaceae</taxon>
        <taxon>Pinus</taxon>
        <taxon>Pinus subgen. Pinus</taxon>
    </lineage>
</organism>
<dbReference type="UniPathway" id="UPA00842"/>
<comment type="similarity">
    <text evidence="1">Belongs to the plant acyltransferase family.</text>
</comment>
<evidence type="ECO:0000256" key="2">
    <source>
        <dbReference type="ARBA" id="ARBA00022679"/>
    </source>
</evidence>
<evidence type="ECO:0000313" key="3">
    <source>
        <dbReference type="EMBL" id="AFG70743.1"/>
    </source>
</evidence>
<dbReference type="EMBL" id="FJ062379">
    <property type="protein sequence ID" value="AFG70743.1"/>
    <property type="molecule type" value="Genomic_DNA"/>
</dbReference>
<dbReference type="AlphaFoldDB" id="H9X900"/>
<feature type="non-terminal residue" evidence="3">
    <location>
        <position position="1"/>
    </location>
</feature>
<keyword evidence="2" id="KW-0808">Transferase</keyword>
<name>H9X900_PINTA</name>
<gene>
    <name evidence="3" type="ORF">0_17485_01</name>
</gene>
<dbReference type="Pfam" id="PF02458">
    <property type="entry name" value="Transferase"/>
    <property type="match status" value="1"/>
</dbReference>
<dbReference type="InterPro" id="IPR050317">
    <property type="entry name" value="Plant_Fungal_Acyltransferase"/>
</dbReference>
<proteinExistence type="inferred from homology"/>
<dbReference type="Gene3D" id="3.30.559.10">
    <property type="entry name" value="Chloramphenicol acetyltransferase-like domain"/>
    <property type="match status" value="1"/>
</dbReference>
<accession>H9X900</accession>
<evidence type="ECO:0008006" key="4">
    <source>
        <dbReference type="Google" id="ProtNLM"/>
    </source>
</evidence>
<dbReference type="GO" id="GO:0042617">
    <property type="term" value="P:paclitaxel biosynthetic process"/>
    <property type="evidence" value="ECO:0007669"/>
    <property type="project" value="UniProtKB-UniPathway"/>
</dbReference>
<dbReference type="InterPro" id="IPR023213">
    <property type="entry name" value="CAT-like_dom_sf"/>
</dbReference>
<dbReference type="PANTHER" id="PTHR31642">
    <property type="entry name" value="TRICHOTHECENE 3-O-ACETYLTRANSFERASE"/>
    <property type="match status" value="1"/>
</dbReference>
<dbReference type="PANTHER" id="PTHR31642:SF310">
    <property type="entry name" value="FATTY ALCOHOL:CAFFEOYL-COA ACYLTRANSFERASE"/>
    <property type="match status" value="1"/>
</dbReference>
<dbReference type="GO" id="GO:0016747">
    <property type="term" value="F:acyltransferase activity, transferring groups other than amino-acyl groups"/>
    <property type="evidence" value="ECO:0007669"/>
    <property type="project" value="TreeGrafter"/>
</dbReference>
<evidence type="ECO:0000256" key="1">
    <source>
        <dbReference type="ARBA" id="ARBA00009861"/>
    </source>
</evidence>